<dbReference type="EMBL" id="MXAN01000003">
    <property type="protein sequence ID" value="OPH39462.1"/>
    <property type="molecule type" value="Genomic_DNA"/>
</dbReference>
<comment type="caution">
    <text evidence="1">The sequence shown here is derived from an EMBL/GenBank/DDBJ whole genome shotgun (WGS) entry which is preliminary data.</text>
</comment>
<evidence type="ECO:0000313" key="2">
    <source>
        <dbReference type="Proteomes" id="UP000191025"/>
    </source>
</evidence>
<organism evidence="1 2">
    <name type="scientific">Moraxella lacunata</name>
    <dbReference type="NCBI Taxonomy" id="477"/>
    <lineage>
        <taxon>Bacteria</taxon>
        <taxon>Pseudomonadati</taxon>
        <taxon>Pseudomonadota</taxon>
        <taxon>Gammaproteobacteria</taxon>
        <taxon>Moraxellales</taxon>
        <taxon>Moraxellaceae</taxon>
        <taxon>Moraxella</taxon>
    </lineage>
</organism>
<dbReference type="Proteomes" id="UP000191025">
    <property type="component" value="Unassembled WGS sequence"/>
</dbReference>
<dbReference type="AlphaFoldDB" id="A0A1V4H3G1"/>
<protein>
    <submittedName>
        <fullName evidence="1">Uncharacterized protein</fullName>
    </submittedName>
</protein>
<evidence type="ECO:0000313" key="1">
    <source>
        <dbReference type="EMBL" id="OPH39462.1"/>
    </source>
</evidence>
<accession>A0A1V4H3G1</accession>
<sequence length="96" mass="11194">MNTDAAYIIGFILNKGNNMSNTRSFFMNNIEYTPPTDEAIIEELKKAEDKILWQKQTGDIYAKLSFIILVYFKNDNSPEKKLKTINLLERFKVAIR</sequence>
<reference evidence="2" key="1">
    <citation type="submission" date="2017-03" db="EMBL/GenBank/DDBJ databases">
        <title>Draft genome sequence of Moraxella equi CCUG 4950T type strain.</title>
        <authorList>
            <person name="Salva-Serra F."/>
            <person name="Engstrom-Jakobsson H."/>
            <person name="Thorell K."/>
            <person name="Jaen-Luchoro D."/>
            <person name="Gonzales-Siles L."/>
            <person name="Karlsson R."/>
            <person name="Yazdan S."/>
            <person name="Boulund F."/>
            <person name="Johnning A."/>
            <person name="Engstrand L."/>
            <person name="Kristiansson E."/>
            <person name="Moore E."/>
        </authorList>
    </citation>
    <scope>NUCLEOTIDE SEQUENCE [LARGE SCALE GENOMIC DNA]</scope>
    <source>
        <strain evidence="2">CCUG 4441</strain>
    </source>
</reference>
<proteinExistence type="predicted"/>
<name>A0A1V4H3G1_MORLA</name>
<gene>
    <name evidence="1" type="ORF">B5J94_00285</name>
</gene>